<dbReference type="EMBL" id="KI630443">
    <property type="protein sequence ID" value="EYU39833.1"/>
    <property type="molecule type" value="Genomic_DNA"/>
</dbReference>
<dbReference type="Proteomes" id="UP000030748">
    <property type="component" value="Unassembled WGS sequence"/>
</dbReference>
<name>A0A022RJA1_ERYGU</name>
<sequence length="15" mass="1832">QIQYYNRLSESFKGV</sequence>
<keyword evidence="2" id="KW-1185">Reference proteome</keyword>
<evidence type="ECO:0000313" key="2">
    <source>
        <dbReference type="Proteomes" id="UP000030748"/>
    </source>
</evidence>
<proteinExistence type="predicted"/>
<evidence type="ECO:0000313" key="1">
    <source>
        <dbReference type="EMBL" id="EYU39833.1"/>
    </source>
</evidence>
<feature type="non-terminal residue" evidence="1">
    <location>
        <position position="1"/>
    </location>
</feature>
<organism evidence="1 2">
    <name type="scientific">Erythranthe guttata</name>
    <name type="common">Yellow monkey flower</name>
    <name type="synonym">Mimulus guttatus</name>
    <dbReference type="NCBI Taxonomy" id="4155"/>
    <lineage>
        <taxon>Eukaryota</taxon>
        <taxon>Viridiplantae</taxon>
        <taxon>Streptophyta</taxon>
        <taxon>Embryophyta</taxon>
        <taxon>Tracheophyta</taxon>
        <taxon>Spermatophyta</taxon>
        <taxon>Magnoliopsida</taxon>
        <taxon>eudicotyledons</taxon>
        <taxon>Gunneridae</taxon>
        <taxon>Pentapetalae</taxon>
        <taxon>asterids</taxon>
        <taxon>lamiids</taxon>
        <taxon>Lamiales</taxon>
        <taxon>Phrymaceae</taxon>
        <taxon>Erythranthe</taxon>
    </lineage>
</organism>
<reference evidence="1 2" key="1">
    <citation type="journal article" date="2013" name="Proc. Natl. Acad. Sci. U.S.A.">
        <title>Fine-scale variation in meiotic recombination in Mimulus inferred from population shotgun sequencing.</title>
        <authorList>
            <person name="Hellsten U."/>
            <person name="Wright K.M."/>
            <person name="Jenkins J."/>
            <person name="Shu S."/>
            <person name="Yuan Y."/>
            <person name="Wessler S.R."/>
            <person name="Schmutz J."/>
            <person name="Willis J.H."/>
            <person name="Rokhsar D.S."/>
        </authorList>
    </citation>
    <scope>NUCLEOTIDE SEQUENCE [LARGE SCALE GENOMIC DNA]</scope>
    <source>
        <strain evidence="2">cv. DUN x IM62</strain>
    </source>
</reference>
<gene>
    <name evidence="1" type="ORF">MIMGU_mgv1a0031432mg</name>
</gene>
<protein>
    <submittedName>
        <fullName evidence="1">Uncharacterized protein</fullName>
    </submittedName>
</protein>
<accession>A0A022RJA1</accession>